<dbReference type="GO" id="GO:0005886">
    <property type="term" value="C:plasma membrane"/>
    <property type="evidence" value="ECO:0007669"/>
    <property type="project" value="UniProtKB-SubCell"/>
</dbReference>
<dbReference type="SUPFAM" id="SSF55486">
    <property type="entry name" value="Metalloproteases ('zincins'), catalytic domain"/>
    <property type="match status" value="1"/>
</dbReference>
<dbReference type="SUPFAM" id="SSF63737">
    <property type="entry name" value="Leukotriene A4 hydrolase N-terminal domain"/>
    <property type="match status" value="1"/>
</dbReference>
<feature type="binding site" evidence="12">
    <location>
        <position position="332"/>
    </location>
    <ligand>
        <name>Zn(2+)</name>
        <dbReference type="ChEBI" id="CHEBI:29105"/>
        <note>catalytic</note>
    </ligand>
</feature>
<evidence type="ECO:0000256" key="8">
    <source>
        <dbReference type="ARBA" id="ARBA00022801"/>
    </source>
</evidence>
<dbReference type="Gene3D" id="2.60.40.1730">
    <property type="entry name" value="tricorn interacting facor f3 domain"/>
    <property type="match status" value="1"/>
</dbReference>
<dbReference type="FunFam" id="1.10.390.10:FF:000003">
    <property type="entry name" value="Leukotriene A(4) hydrolase"/>
    <property type="match status" value="1"/>
</dbReference>
<keyword evidence="9 12" id="KW-0862">Zinc</keyword>
<keyword evidence="5" id="KW-0325">Glycoprotein</keyword>
<dbReference type="GO" id="GO:0004177">
    <property type="term" value="F:aminopeptidase activity"/>
    <property type="evidence" value="ECO:0007669"/>
    <property type="project" value="TreeGrafter"/>
</dbReference>
<gene>
    <name evidence="14" type="ORF">PYX00_000646</name>
</gene>
<keyword evidence="4" id="KW-0963">Cytoplasm</keyword>
<keyword evidence="5" id="KW-0472">Membrane</keyword>
<dbReference type="InterPro" id="IPR038502">
    <property type="entry name" value="M1_LTA-4_hydro/amino_C_sf"/>
</dbReference>
<evidence type="ECO:0000256" key="7">
    <source>
        <dbReference type="ARBA" id="ARBA00022723"/>
    </source>
</evidence>
<keyword evidence="8" id="KW-0378">Hydrolase</keyword>
<dbReference type="GO" id="GO:0008270">
    <property type="term" value="F:zinc ion binding"/>
    <property type="evidence" value="ECO:0007669"/>
    <property type="project" value="InterPro"/>
</dbReference>
<organism evidence="14">
    <name type="scientific">Menopon gallinae</name>
    <name type="common">poultry shaft louse</name>
    <dbReference type="NCBI Taxonomy" id="328185"/>
    <lineage>
        <taxon>Eukaryota</taxon>
        <taxon>Metazoa</taxon>
        <taxon>Ecdysozoa</taxon>
        <taxon>Arthropoda</taxon>
        <taxon>Hexapoda</taxon>
        <taxon>Insecta</taxon>
        <taxon>Pterygota</taxon>
        <taxon>Neoptera</taxon>
        <taxon>Paraneoptera</taxon>
        <taxon>Psocodea</taxon>
        <taxon>Troctomorpha</taxon>
        <taxon>Phthiraptera</taxon>
        <taxon>Amblycera</taxon>
        <taxon>Menoponidae</taxon>
        <taxon>Menopon</taxon>
    </lineage>
</organism>
<dbReference type="GO" id="GO:0098552">
    <property type="term" value="C:side of membrane"/>
    <property type="evidence" value="ECO:0007669"/>
    <property type="project" value="UniProtKB-KW"/>
</dbReference>
<evidence type="ECO:0000256" key="6">
    <source>
        <dbReference type="ARBA" id="ARBA00022670"/>
    </source>
</evidence>
<dbReference type="InterPro" id="IPR034015">
    <property type="entry name" value="M1_LTA4H"/>
</dbReference>
<proteinExistence type="inferred from homology"/>
<evidence type="ECO:0000256" key="12">
    <source>
        <dbReference type="PIRSR" id="PIRSR634015-3"/>
    </source>
</evidence>
<comment type="cofactor">
    <cofactor evidence="12">
        <name>Zn(2+)</name>
        <dbReference type="ChEBI" id="CHEBI:29105"/>
    </cofactor>
    <text evidence="12">Binds 1 zinc ion per subunit.</text>
</comment>
<evidence type="ECO:0000256" key="1">
    <source>
        <dbReference type="ARBA" id="ARBA00004496"/>
    </source>
</evidence>
<dbReference type="FunFam" id="2.60.40.1730:FF:000004">
    <property type="entry name" value="Leukotriene A(4) hydrolase"/>
    <property type="match status" value="1"/>
</dbReference>
<keyword evidence="10" id="KW-0482">Metalloprotease</keyword>
<dbReference type="InterPro" id="IPR015211">
    <property type="entry name" value="Peptidase_M1_C"/>
</dbReference>
<reference evidence="14" key="1">
    <citation type="journal article" date="2024" name="Gigascience">
        <title>Chromosome-level genome of the poultry shaft louse Menopon gallinae provides insight into the host-switching and adaptive evolution of parasitic lice.</title>
        <authorList>
            <person name="Xu Y."/>
            <person name="Ma L."/>
            <person name="Liu S."/>
            <person name="Liang Y."/>
            <person name="Liu Q."/>
            <person name="He Z."/>
            <person name="Tian L."/>
            <person name="Duan Y."/>
            <person name="Cai W."/>
            <person name="Li H."/>
            <person name="Song F."/>
        </authorList>
    </citation>
    <scope>NUCLEOTIDE SEQUENCE</scope>
    <source>
        <strain evidence="14">Cailab_2023a</strain>
    </source>
</reference>
<evidence type="ECO:0000256" key="2">
    <source>
        <dbReference type="ARBA" id="ARBA00004609"/>
    </source>
</evidence>
<keyword evidence="5" id="KW-0336">GPI-anchor</keyword>
<dbReference type="InterPro" id="IPR042097">
    <property type="entry name" value="Aminopeptidase_N-like_N_sf"/>
</dbReference>
<dbReference type="InterPro" id="IPR045357">
    <property type="entry name" value="Aminopeptidase_N-like_N"/>
</dbReference>
<keyword evidence="6" id="KW-0645">Protease</keyword>
<evidence type="ECO:0000256" key="9">
    <source>
        <dbReference type="ARBA" id="ARBA00022833"/>
    </source>
</evidence>
<dbReference type="Gene3D" id="3.30.2010.30">
    <property type="match status" value="1"/>
</dbReference>
<dbReference type="InterPro" id="IPR016024">
    <property type="entry name" value="ARM-type_fold"/>
</dbReference>
<dbReference type="Pfam" id="PF01433">
    <property type="entry name" value="Peptidase_M1"/>
    <property type="match status" value="1"/>
</dbReference>
<protein>
    <recommendedName>
        <fullName evidence="13">Peptidase M1 leukotriene A4 hydrolase/aminopeptidase C-terminal domain-containing protein</fullName>
    </recommendedName>
</protein>
<dbReference type="EMBL" id="JARGDH010000001">
    <property type="protein sequence ID" value="KAL0278990.1"/>
    <property type="molecule type" value="Genomic_DNA"/>
</dbReference>
<dbReference type="FunFam" id="3.30.2010.30:FF:000001">
    <property type="entry name" value="Leukotriene A(4) hydrolase"/>
    <property type="match status" value="1"/>
</dbReference>
<comment type="similarity">
    <text evidence="3">Belongs to the peptidase M1 family.</text>
</comment>
<evidence type="ECO:0000256" key="4">
    <source>
        <dbReference type="ARBA" id="ARBA00022490"/>
    </source>
</evidence>
<comment type="subcellular location">
    <subcellularLocation>
        <location evidence="2">Cell membrane</location>
        <topology evidence="2">Lipid-anchor</topology>
        <topology evidence="2">GPI-anchor</topology>
    </subcellularLocation>
    <subcellularLocation>
        <location evidence="1">Cytoplasm</location>
    </subcellularLocation>
</comment>
<dbReference type="GO" id="GO:0006508">
    <property type="term" value="P:proteolysis"/>
    <property type="evidence" value="ECO:0007669"/>
    <property type="project" value="UniProtKB-KW"/>
</dbReference>
<keyword evidence="7 12" id="KW-0479">Metal-binding</keyword>
<dbReference type="PANTHER" id="PTHR45726">
    <property type="entry name" value="LEUKOTRIENE A-4 HYDROLASE"/>
    <property type="match status" value="1"/>
</dbReference>
<accession>A0AAW2I9E3</accession>
<sequence length="633" mass="72865">MAPKKSNREMTYVDPSSFSNPDKVKVEEINIFWDISFEKHTLEGKVHLTCKKNTDPSICVCDTNFLYLDTRDLNIKKVSDLAGGELSFKFGTEHPKLGTPLRIDLPNQPGSDGKYKICIEYETSSTATALQWLTAEQTLGKQEPFMFSQCQSIHCRSIIPCQDTPYVKCPYKAEVTAPKQLMVLMSAIKSEEPTTVDGKLLWKYSQDIPIPSYLIAIAAGRLKGKLLGLKSMIYAEPEIIQECVFEFSETDKMLKAATDICGPYVWGRYDLLVLPPSFAYGGMENPCLTFVTPTLLTGDKLQIKYKMPQLIIKCWHGNLVTNSTFEHFWLNEGFTTFIERKIQGAMFGEAHRHFHAFLGLSFLKDVIVNNLGEDNPLTCLVVDLEQSDPEAAFSSVPYEKGHTFLFYFEQLMADQALFNEFLKSYIQKFKFQSITTDDFKAYAYEFFKDADDVLDTIDWNTWFYSPGMPPVIPDYDKTLIKDVENLVEKWVQWNPTDQCIFGQTPFSYSDIEGFSSSQTCLFFTKLWESGDMKVVKLKLMEQVYKLSDIKNCEIRCIWIRLCIKADWKEKIPEALKFVNEQGRMKYCRPIYKELFYSSEEGRIAATNNFLENKKYMMYVLVSNIEKDLGFDLM</sequence>
<dbReference type="AlphaFoldDB" id="A0AAW2I9E3"/>
<evidence type="ECO:0000256" key="5">
    <source>
        <dbReference type="ARBA" id="ARBA00022622"/>
    </source>
</evidence>
<dbReference type="GO" id="GO:0005829">
    <property type="term" value="C:cytosol"/>
    <property type="evidence" value="ECO:0007669"/>
    <property type="project" value="TreeGrafter"/>
</dbReference>
<evidence type="ECO:0000256" key="11">
    <source>
        <dbReference type="ARBA" id="ARBA00023288"/>
    </source>
</evidence>
<keyword evidence="11" id="KW-0449">Lipoprotein</keyword>
<feature type="domain" description="Peptidase M1 leukotriene A4 hydrolase/aminopeptidase C-terminal" evidence="13">
    <location>
        <begin position="478"/>
        <end position="628"/>
    </location>
</feature>
<dbReference type="PANTHER" id="PTHR45726:SF3">
    <property type="entry name" value="LEUKOTRIENE A-4 HYDROLASE"/>
    <property type="match status" value="1"/>
</dbReference>
<evidence type="ECO:0000256" key="10">
    <source>
        <dbReference type="ARBA" id="ARBA00023049"/>
    </source>
</evidence>
<dbReference type="Pfam" id="PF17900">
    <property type="entry name" value="Peptidase_M1_N"/>
    <property type="match status" value="1"/>
</dbReference>
<dbReference type="InterPro" id="IPR014782">
    <property type="entry name" value="Peptidase_M1_dom"/>
</dbReference>
<dbReference type="PRINTS" id="PR00756">
    <property type="entry name" value="ALADIPTASE"/>
</dbReference>
<dbReference type="GO" id="GO:0043171">
    <property type="term" value="P:peptide catabolic process"/>
    <property type="evidence" value="ECO:0007669"/>
    <property type="project" value="TreeGrafter"/>
</dbReference>
<evidence type="ECO:0000256" key="3">
    <source>
        <dbReference type="ARBA" id="ARBA00010136"/>
    </source>
</evidence>
<dbReference type="InterPro" id="IPR049980">
    <property type="entry name" value="LTA4H_cat"/>
</dbReference>
<name>A0AAW2I9E3_9NEOP</name>
<dbReference type="InterPro" id="IPR027268">
    <property type="entry name" value="Peptidase_M4/M1_CTD_sf"/>
</dbReference>
<evidence type="ECO:0000313" key="14">
    <source>
        <dbReference type="EMBL" id="KAL0278990.1"/>
    </source>
</evidence>
<dbReference type="Pfam" id="PF09127">
    <property type="entry name" value="Leuk-A4-hydro_C"/>
    <property type="match status" value="1"/>
</dbReference>
<comment type="caution">
    <text evidence="14">The sequence shown here is derived from an EMBL/GenBank/DDBJ whole genome shotgun (WGS) entry which is preliminary data.</text>
</comment>
<dbReference type="SUPFAM" id="SSF48371">
    <property type="entry name" value="ARM repeat"/>
    <property type="match status" value="1"/>
</dbReference>
<dbReference type="InterPro" id="IPR001930">
    <property type="entry name" value="Peptidase_M1"/>
</dbReference>
<dbReference type="GO" id="GO:0008237">
    <property type="term" value="F:metallopeptidase activity"/>
    <property type="evidence" value="ECO:0007669"/>
    <property type="project" value="UniProtKB-KW"/>
</dbReference>
<evidence type="ECO:0000259" key="13">
    <source>
        <dbReference type="SMART" id="SM01263"/>
    </source>
</evidence>
<dbReference type="SMART" id="SM01263">
    <property type="entry name" value="Leuk-A4-hydro_C"/>
    <property type="match status" value="1"/>
</dbReference>
<dbReference type="GO" id="GO:0004301">
    <property type="term" value="F:epoxide hydrolase activity"/>
    <property type="evidence" value="ECO:0007669"/>
    <property type="project" value="TreeGrafter"/>
</dbReference>
<dbReference type="CDD" id="cd09599">
    <property type="entry name" value="M1_LTA4H"/>
    <property type="match status" value="1"/>
</dbReference>
<dbReference type="Gene3D" id="1.10.390.10">
    <property type="entry name" value="Neutral Protease Domain 2"/>
    <property type="match status" value="1"/>
</dbReference>
<dbReference type="Gene3D" id="1.25.40.320">
    <property type="entry name" value="Peptidase M1, leukotriene A4 hydrolase/aminopeptidase C-terminal domain"/>
    <property type="match status" value="1"/>
</dbReference>